<dbReference type="RefSeq" id="WP_017743570.1">
    <property type="nucleotide sequence ID" value="NZ_KQ976354.1"/>
</dbReference>
<dbReference type="STRING" id="128403.WA1_34155"/>
<evidence type="ECO:0000313" key="2">
    <source>
        <dbReference type="Proteomes" id="UP000076925"/>
    </source>
</evidence>
<evidence type="ECO:0000313" key="1">
    <source>
        <dbReference type="EMBL" id="KYC39034.1"/>
    </source>
</evidence>
<dbReference type="OrthoDB" id="452812at2"/>
<reference evidence="1 2" key="1">
    <citation type="journal article" date="2013" name="Genome Biol. Evol.">
        <title>Genomes of Stigonematalean cyanobacteria (subsection V) and the evolution of oxygenic photosynthesis from prokaryotes to plastids.</title>
        <authorList>
            <person name="Dagan T."/>
            <person name="Roettger M."/>
            <person name="Stucken K."/>
            <person name="Landan G."/>
            <person name="Koch R."/>
            <person name="Major P."/>
            <person name="Gould S.B."/>
            <person name="Goremykin V.V."/>
            <person name="Rippka R."/>
            <person name="Tandeau de Marsac N."/>
            <person name="Gugger M."/>
            <person name="Lockhart P.J."/>
            <person name="Allen J.F."/>
            <person name="Brune I."/>
            <person name="Maus I."/>
            <person name="Puhler A."/>
            <person name="Martin W.F."/>
        </authorList>
    </citation>
    <scope>NUCLEOTIDE SEQUENCE [LARGE SCALE GENOMIC DNA]</scope>
    <source>
        <strain evidence="1 2">PCC 7110</strain>
    </source>
</reference>
<sequence length="60" mass="6894">MQPKHPWLQKSLEKLEELPQIQTTATVEPFQVDNAIADGLLTIYTPQNQLEYILVLERGC</sequence>
<dbReference type="Proteomes" id="UP000076925">
    <property type="component" value="Unassembled WGS sequence"/>
</dbReference>
<gene>
    <name evidence="1" type="ORF">WA1_34155</name>
</gene>
<protein>
    <submittedName>
        <fullName evidence="1">Uncharacterized protein</fullName>
    </submittedName>
</protein>
<proteinExistence type="predicted"/>
<keyword evidence="2" id="KW-1185">Reference proteome</keyword>
<organism evidence="1 2">
    <name type="scientific">Scytonema hofmannii PCC 7110</name>
    <dbReference type="NCBI Taxonomy" id="128403"/>
    <lineage>
        <taxon>Bacteria</taxon>
        <taxon>Bacillati</taxon>
        <taxon>Cyanobacteriota</taxon>
        <taxon>Cyanophyceae</taxon>
        <taxon>Nostocales</taxon>
        <taxon>Scytonemataceae</taxon>
        <taxon>Scytonema</taxon>
    </lineage>
</organism>
<name>A0A139X2Y0_9CYAN</name>
<comment type="caution">
    <text evidence="1">The sequence shown here is derived from an EMBL/GenBank/DDBJ whole genome shotgun (WGS) entry which is preliminary data.</text>
</comment>
<dbReference type="AlphaFoldDB" id="A0A139X2Y0"/>
<dbReference type="EMBL" id="ANNX02000036">
    <property type="protein sequence ID" value="KYC39034.1"/>
    <property type="molecule type" value="Genomic_DNA"/>
</dbReference>
<accession>A0A139X2Y0</accession>